<keyword evidence="2" id="KW-1133">Transmembrane helix</keyword>
<dbReference type="InterPro" id="IPR016181">
    <property type="entry name" value="Acyl_CoA_acyltransferase"/>
</dbReference>
<reference evidence="4" key="2">
    <citation type="journal article" date="2023" name="BMC Genomics">
        <title>Pest status, molecular evolution, and epigenetic factors derived from the genome assembly of Frankliniella fusca, a thysanopteran phytovirus vector.</title>
        <authorList>
            <person name="Catto M.A."/>
            <person name="Labadie P.E."/>
            <person name="Jacobson A.L."/>
            <person name="Kennedy G.G."/>
            <person name="Srinivasan R."/>
            <person name="Hunt B.G."/>
        </authorList>
    </citation>
    <scope>NUCLEOTIDE SEQUENCE</scope>
    <source>
        <strain evidence="4">PL_HMW_Pooled</strain>
    </source>
</reference>
<proteinExistence type="predicted"/>
<evidence type="ECO:0000259" key="3">
    <source>
        <dbReference type="Pfam" id="PF00583"/>
    </source>
</evidence>
<keyword evidence="2" id="KW-0472">Membrane</keyword>
<name>A0AAE1LDX5_9NEOP</name>
<feature type="region of interest" description="Disordered" evidence="1">
    <location>
        <begin position="1"/>
        <end position="22"/>
    </location>
</feature>
<dbReference type="PANTHER" id="PTHR20905:SF1">
    <property type="entry name" value="AT07410P-RELATED"/>
    <property type="match status" value="1"/>
</dbReference>
<evidence type="ECO:0000256" key="1">
    <source>
        <dbReference type="SAM" id="MobiDB-lite"/>
    </source>
</evidence>
<dbReference type="Gene3D" id="3.40.630.30">
    <property type="match status" value="1"/>
</dbReference>
<dbReference type="InterPro" id="IPR000182">
    <property type="entry name" value="GNAT_dom"/>
</dbReference>
<feature type="transmembrane region" description="Helical" evidence="2">
    <location>
        <begin position="195"/>
        <end position="215"/>
    </location>
</feature>
<keyword evidence="2" id="KW-0812">Transmembrane</keyword>
<accession>A0AAE1LDX5</accession>
<dbReference type="SUPFAM" id="SSF55729">
    <property type="entry name" value="Acyl-CoA N-acyltransferases (Nat)"/>
    <property type="match status" value="1"/>
</dbReference>
<keyword evidence="5" id="KW-1185">Reference proteome</keyword>
<dbReference type="GO" id="GO:0008080">
    <property type="term" value="F:N-acetyltransferase activity"/>
    <property type="evidence" value="ECO:0007669"/>
    <property type="project" value="TreeGrafter"/>
</dbReference>
<sequence>MTQRKSMSAAQQHGEGEGFSLRWQRPRLPAAPEGPEVWGHHQDGAGGRYRVQEATADLHEALLRFYAAEFFHDEPVSRDLGLAADEVSAAEYSFMAAASLRQGASLVVLEERPEGAALAAEPEIVGGMILPVLSIHEELPEMQGRVVRIMMGLNLALRGSGPHCDPLAPTRTPPLQHYACDLGLWVRRDRRGRGLGSAILAAVPTVCATLGIPHFSTLFTSAQSQRLATKAGFKELTRLPYADVMDEEGRPAFSAQMPETHCALMGTDIDIK</sequence>
<feature type="compositionally biased region" description="Polar residues" evidence="1">
    <location>
        <begin position="1"/>
        <end position="11"/>
    </location>
</feature>
<gene>
    <name evidence="4" type="ORF">KUF71_025187</name>
</gene>
<reference evidence="4" key="1">
    <citation type="submission" date="2021-07" db="EMBL/GenBank/DDBJ databases">
        <authorList>
            <person name="Catto M.A."/>
            <person name="Jacobson A."/>
            <person name="Kennedy G."/>
            <person name="Labadie P."/>
            <person name="Hunt B.G."/>
            <person name="Srinivasan R."/>
        </authorList>
    </citation>
    <scope>NUCLEOTIDE SEQUENCE</scope>
    <source>
        <strain evidence="4">PL_HMW_Pooled</strain>
        <tissue evidence="4">Head</tissue>
    </source>
</reference>
<evidence type="ECO:0000313" key="5">
    <source>
        <dbReference type="Proteomes" id="UP001219518"/>
    </source>
</evidence>
<dbReference type="PANTHER" id="PTHR20905">
    <property type="entry name" value="N-ACETYLTRANSFERASE-RELATED"/>
    <property type="match status" value="1"/>
</dbReference>
<comment type="caution">
    <text evidence="4">The sequence shown here is derived from an EMBL/GenBank/DDBJ whole genome shotgun (WGS) entry which is preliminary data.</text>
</comment>
<evidence type="ECO:0000313" key="4">
    <source>
        <dbReference type="EMBL" id="KAK3915890.1"/>
    </source>
</evidence>
<dbReference type="Proteomes" id="UP001219518">
    <property type="component" value="Unassembled WGS sequence"/>
</dbReference>
<dbReference type="EMBL" id="JAHWGI010000469">
    <property type="protein sequence ID" value="KAK3915890.1"/>
    <property type="molecule type" value="Genomic_DNA"/>
</dbReference>
<evidence type="ECO:0000256" key="2">
    <source>
        <dbReference type="SAM" id="Phobius"/>
    </source>
</evidence>
<dbReference type="AlphaFoldDB" id="A0AAE1LDX5"/>
<dbReference type="Pfam" id="PF00583">
    <property type="entry name" value="Acetyltransf_1"/>
    <property type="match status" value="1"/>
</dbReference>
<protein>
    <submittedName>
        <fullName evidence="4">Pre-mRNA-processing factor 31</fullName>
    </submittedName>
</protein>
<feature type="domain" description="N-acetyltransferase" evidence="3">
    <location>
        <begin position="179"/>
        <end position="233"/>
    </location>
</feature>
<organism evidence="4 5">
    <name type="scientific">Frankliniella fusca</name>
    <dbReference type="NCBI Taxonomy" id="407009"/>
    <lineage>
        <taxon>Eukaryota</taxon>
        <taxon>Metazoa</taxon>
        <taxon>Ecdysozoa</taxon>
        <taxon>Arthropoda</taxon>
        <taxon>Hexapoda</taxon>
        <taxon>Insecta</taxon>
        <taxon>Pterygota</taxon>
        <taxon>Neoptera</taxon>
        <taxon>Paraneoptera</taxon>
        <taxon>Thysanoptera</taxon>
        <taxon>Terebrantia</taxon>
        <taxon>Thripoidea</taxon>
        <taxon>Thripidae</taxon>
        <taxon>Frankliniella</taxon>
    </lineage>
</organism>